<comment type="caution">
    <text evidence="1">The sequence shown here is derived from an EMBL/GenBank/DDBJ whole genome shotgun (WGS) entry which is preliminary data.</text>
</comment>
<name>A0A7J0GBR6_9ERIC</name>
<dbReference type="EMBL" id="BJWL01000019">
    <property type="protein sequence ID" value="GFZ08138.1"/>
    <property type="molecule type" value="Genomic_DNA"/>
</dbReference>
<reference evidence="1 2" key="1">
    <citation type="submission" date="2019-07" db="EMBL/GenBank/DDBJ databases">
        <title>De Novo Assembly of kiwifruit Actinidia rufa.</title>
        <authorList>
            <person name="Sugita-Konishi S."/>
            <person name="Sato K."/>
            <person name="Mori E."/>
            <person name="Abe Y."/>
            <person name="Kisaki G."/>
            <person name="Hamano K."/>
            <person name="Suezawa K."/>
            <person name="Otani M."/>
            <person name="Fukuda T."/>
            <person name="Manabe T."/>
            <person name="Gomi K."/>
            <person name="Tabuchi M."/>
            <person name="Akimitsu K."/>
            <person name="Kataoka I."/>
        </authorList>
    </citation>
    <scope>NUCLEOTIDE SEQUENCE [LARGE SCALE GENOMIC DNA]</scope>
    <source>
        <strain evidence="2">cv. Fuchu</strain>
    </source>
</reference>
<sequence length="129" mass="15254">MDPEHKPPSHDLITPTPTTYYRWPHRGKISLRRRKLPSVRLGGGKRPRRGLFLVRLLRRARLRWLRLKHWCTFKKLKQYYRNLVKDIVEASATIEAVQQRILLETSFAIPVMGMSLTSFPNAYGLDRPY</sequence>
<dbReference type="Proteomes" id="UP000585474">
    <property type="component" value="Unassembled WGS sequence"/>
</dbReference>
<keyword evidence="2" id="KW-1185">Reference proteome</keyword>
<evidence type="ECO:0000313" key="1">
    <source>
        <dbReference type="EMBL" id="GFZ08138.1"/>
    </source>
</evidence>
<evidence type="ECO:0000313" key="2">
    <source>
        <dbReference type="Proteomes" id="UP000585474"/>
    </source>
</evidence>
<proteinExistence type="predicted"/>
<accession>A0A7J0GBR6</accession>
<dbReference type="AlphaFoldDB" id="A0A7J0GBR6"/>
<organism evidence="1 2">
    <name type="scientific">Actinidia rufa</name>
    <dbReference type="NCBI Taxonomy" id="165716"/>
    <lineage>
        <taxon>Eukaryota</taxon>
        <taxon>Viridiplantae</taxon>
        <taxon>Streptophyta</taxon>
        <taxon>Embryophyta</taxon>
        <taxon>Tracheophyta</taxon>
        <taxon>Spermatophyta</taxon>
        <taxon>Magnoliopsida</taxon>
        <taxon>eudicotyledons</taxon>
        <taxon>Gunneridae</taxon>
        <taxon>Pentapetalae</taxon>
        <taxon>asterids</taxon>
        <taxon>Ericales</taxon>
        <taxon>Actinidiaceae</taxon>
        <taxon>Actinidia</taxon>
    </lineage>
</organism>
<gene>
    <name evidence="1" type="ORF">Acr_19g0010750</name>
</gene>
<dbReference type="PANTHER" id="PTHR34788">
    <property type="entry name" value="F15I1.22"/>
    <property type="match status" value="1"/>
</dbReference>
<dbReference type="OrthoDB" id="1937329at2759"/>
<protein>
    <submittedName>
        <fullName evidence="1">Uncharacterized protein</fullName>
    </submittedName>
</protein>
<dbReference type="PANTHER" id="PTHR34788:SF4">
    <property type="entry name" value="F15I1.22"/>
    <property type="match status" value="1"/>
</dbReference>